<sequence>MKKMVFTIITLVLSFIIVQPINAFASSYHMHTVMPGETYFTISVKHNRNLNSIQSINYRNPMELQPGDLVRLNAINQITVEVNNRLVHFDRQPYIENDRVFVPLRFISEALGVDEIKWLQGSATAQIIRGSDTIEVTRGSDIARINGRNVKLDAPVQLYTDRTFVPIRFFAEAFGITNIQWDNNNNKVSINGNTSATVTSTSTSYTEDELFWLARIVHAEASGEPYAGKLAVANVIINRKNSSEFPNSIYGVIFDRNHGVQFTPISNGTIYNTPNADSIRAAREALEGHNNIGNSLFFLNPAKATTFWITANRPYITTIAGHAFYL</sequence>
<dbReference type="Proteomes" id="UP000294902">
    <property type="component" value="Unassembled WGS sequence"/>
</dbReference>
<dbReference type="RefSeq" id="WP_165878506.1">
    <property type="nucleotide sequence ID" value="NZ_SMAL01000003.1"/>
</dbReference>
<dbReference type="EMBL" id="SMAL01000003">
    <property type="protein sequence ID" value="TCT15721.1"/>
    <property type="molecule type" value="Genomic_DNA"/>
</dbReference>
<dbReference type="GO" id="GO:0016787">
    <property type="term" value="F:hydrolase activity"/>
    <property type="evidence" value="ECO:0007669"/>
    <property type="project" value="InterPro"/>
</dbReference>
<comment type="caution">
    <text evidence="3">The sequence shown here is derived from an EMBL/GenBank/DDBJ whole genome shotgun (WGS) entry which is preliminary data.</text>
</comment>
<feature type="domain" description="Cell wall hydrolase SleB" evidence="1">
    <location>
        <begin position="223"/>
        <end position="325"/>
    </location>
</feature>
<name>A0A4R3MRD1_9FIRM</name>
<dbReference type="Gene3D" id="3.30.457.10">
    <property type="entry name" value="Copper amine oxidase-like, N-terminal domain"/>
    <property type="match status" value="2"/>
</dbReference>
<dbReference type="CDD" id="cd00118">
    <property type="entry name" value="LysM"/>
    <property type="match status" value="1"/>
</dbReference>
<dbReference type="InterPro" id="IPR036582">
    <property type="entry name" value="Mao_N_sf"/>
</dbReference>
<feature type="domain" description="Copper amine oxidase-like N-terminal" evidence="2">
    <location>
        <begin position="82"/>
        <end position="190"/>
    </location>
</feature>
<evidence type="ECO:0000259" key="1">
    <source>
        <dbReference type="Pfam" id="PF07486"/>
    </source>
</evidence>
<protein>
    <submittedName>
        <fullName evidence="3">N-acetylmuramoyl-L-alanine amidase</fullName>
    </submittedName>
</protein>
<accession>A0A4R3MRD1</accession>
<evidence type="ECO:0000313" key="4">
    <source>
        <dbReference type="Proteomes" id="UP000294902"/>
    </source>
</evidence>
<dbReference type="AlphaFoldDB" id="A0A4R3MRD1"/>
<dbReference type="Gene3D" id="6.20.240.60">
    <property type="match status" value="1"/>
</dbReference>
<dbReference type="Pfam" id="PF07833">
    <property type="entry name" value="Cu_amine_oxidN1"/>
    <property type="match status" value="1"/>
</dbReference>
<dbReference type="InterPro" id="IPR011105">
    <property type="entry name" value="Cell_wall_hydrolase_SleB"/>
</dbReference>
<dbReference type="InterPro" id="IPR018392">
    <property type="entry name" value="LysM"/>
</dbReference>
<dbReference type="InterPro" id="IPR036779">
    <property type="entry name" value="LysM_dom_sf"/>
</dbReference>
<proteinExistence type="predicted"/>
<organism evidence="3 4">
    <name type="scientific">Natranaerovirga pectinivora</name>
    <dbReference type="NCBI Taxonomy" id="682400"/>
    <lineage>
        <taxon>Bacteria</taxon>
        <taxon>Bacillati</taxon>
        <taxon>Bacillota</taxon>
        <taxon>Clostridia</taxon>
        <taxon>Lachnospirales</taxon>
        <taxon>Natranaerovirgaceae</taxon>
        <taxon>Natranaerovirga</taxon>
    </lineage>
</organism>
<evidence type="ECO:0000313" key="3">
    <source>
        <dbReference type="EMBL" id="TCT15721.1"/>
    </source>
</evidence>
<dbReference type="InterPro" id="IPR012854">
    <property type="entry name" value="Cu_amine_oxidase-like_N"/>
</dbReference>
<dbReference type="SUPFAM" id="SSF54106">
    <property type="entry name" value="LysM domain"/>
    <property type="match status" value="1"/>
</dbReference>
<evidence type="ECO:0000259" key="2">
    <source>
        <dbReference type="Pfam" id="PF07833"/>
    </source>
</evidence>
<dbReference type="InterPro" id="IPR042047">
    <property type="entry name" value="SleB_dom1"/>
</dbReference>
<dbReference type="SUPFAM" id="SSF55383">
    <property type="entry name" value="Copper amine oxidase, domain N"/>
    <property type="match status" value="2"/>
</dbReference>
<dbReference type="Pfam" id="PF07486">
    <property type="entry name" value="Hydrolase_2"/>
    <property type="match status" value="1"/>
</dbReference>
<dbReference type="Gene3D" id="1.10.10.2520">
    <property type="entry name" value="Cell wall hydrolase SleB, domain 1"/>
    <property type="match status" value="1"/>
</dbReference>
<gene>
    <name evidence="3" type="ORF">EDC18_103433</name>
</gene>
<keyword evidence="4" id="KW-1185">Reference proteome</keyword>
<reference evidence="3 4" key="1">
    <citation type="submission" date="2019-03" db="EMBL/GenBank/DDBJ databases">
        <title>Genomic Encyclopedia of Type Strains, Phase IV (KMG-IV): sequencing the most valuable type-strain genomes for metagenomic binning, comparative biology and taxonomic classification.</title>
        <authorList>
            <person name="Goeker M."/>
        </authorList>
    </citation>
    <scope>NUCLEOTIDE SEQUENCE [LARGE SCALE GENOMIC DNA]</scope>
    <source>
        <strain evidence="3 4">DSM 24629</strain>
    </source>
</reference>